<evidence type="ECO:0000313" key="4">
    <source>
        <dbReference type="Proteomes" id="UP001523216"/>
    </source>
</evidence>
<proteinExistence type="predicted"/>
<keyword evidence="2" id="KW-0472">Membrane</keyword>
<comment type="caution">
    <text evidence="3">The sequence shown here is derived from an EMBL/GenBank/DDBJ whole genome shotgun (WGS) entry which is preliminary data.</text>
</comment>
<sequence length="164" mass="17101">MTTAPHVPAPPPGPGVQPPFPAPPVEGKGKRIGWGLGIGAGVVLLICGGGVAALIGLGTSVQGALDEQAHAAVDDYLEALEARLYDDAYGQLCAQARRAESASEFRTRIEGGQRITDWQLGALDTINMTVPVDATYEDGQRDQLEASLDQNTSTGAFEVCELGE</sequence>
<dbReference type="Proteomes" id="UP001523216">
    <property type="component" value="Unassembled WGS sequence"/>
</dbReference>
<feature type="region of interest" description="Disordered" evidence="1">
    <location>
        <begin position="1"/>
        <end position="24"/>
    </location>
</feature>
<organism evidence="3 4">
    <name type="scientific">Paractinoplanes hotanensis</name>
    <dbReference type="NCBI Taxonomy" id="2906497"/>
    <lineage>
        <taxon>Bacteria</taxon>
        <taxon>Bacillati</taxon>
        <taxon>Actinomycetota</taxon>
        <taxon>Actinomycetes</taxon>
        <taxon>Micromonosporales</taxon>
        <taxon>Micromonosporaceae</taxon>
        <taxon>Paractinoplanes</taxon>
    </lineage>
</organism>
<keyword evidence="4" id="KW-1185">Reference proteome</keyword>
<evidence type="ECO:0008006" key="5">
    <source>
        <dbReference type="Google" id="ProtNLM"/>
    </source>
</evidence>
<keyword evidence="2" id="KW-1133">Transmembrane helix</keyword>
<keyword evidence="2" id="KW-0812">Transmembrane</keyword>
<evidence type="ECO:0000313" key="3">
    <source>
        <dbReference type="EMBL" id="MCM4080512.1"/>
    </source>
</evidence>
<reference evidence="3 4" key="1">
    <citation type="submission" date="2022-06" db="EMBL/GenBank/DDBJ databases">
        <title>Actinoplanes abujensis sp. nov., isolated from Nigerian arid soil.</title>
        <authorList>
            <person name="Ding P."/>
        </authorList>
    </citation>
    <scope>NUCLEOTIDE SEQUENCE [LARGE SCALE GENOMIC DNA]</scope>
    <source>
        <strain evidence="4">TRM88002</strain>
    </source>
</reference>
<protein>
    <recommendedName>
        <fullName evidence="5">DUF3887 domain-containing protein</fullName>
    </recommendedName>
</protein>
<feature type="compositionally biased region" description="Pro residues" evidence="1">
    <location>
        <begin position="7"/>
        <end position="24"/>
    </location>
</feature>
<gene>
    <name evidence="3" type="ORF">LXN57_23305</name>
</gene>
<dbReference type="RefSeq" id="WP_221376494.1">
    <property type="nucleotide sequence ID" value="NZ_JAMQOL010000032.1"/>
</dbReference>
<name>A0ABT0Y387_9ACTN</name>
<evidence type="ECO:0000256" key="2">
    <source>
        <dbReference type="SAM" id="Phobius"/>
    </source>
</evidence>
<accession>A0ABT0Y387</accession>
<evidence type="ECO:0000256" key="1">
    <source>
        <dbReference type="SAM" id="MobiDB-lite"/>
    </source>
</evidence>
<feature type="transmembrane region" description="Helical" evidence="2">
    <location>
        <begin position="32"/>
        <end position="57"/>
    </location>
</feature>
<dbReference type="EMBL" id="JAMQOL010000032">
    <property type="protein sequence ID" value="MCM4080512.1"/>
    <property type="molecule type" value="Genomic_DNA"/>
</dbReference>